<sequence length="226" mass="25931">MGNETTHLNSSPASLQENKILKARASLLFDRETLKLVSAVGIIFAVGIFAETASTLLWVHAPDGPFLIFLIVFLFSGLIWLLIPLSILFYNYPSTVEVISEKIIIKKPMRNPVVIEKTDIMEISITESKIHSLRWVVRLTYIILLVFFLKDTVTKALQDLQKEFPYYIVLNLFLMNFILVAFLIVQLYKFELMAPYQQMVSVTTYSNLKLKFFTDNPEELTGLLKT</sequence>
<reference evidence="2" key="1">
    <citation type="submission" date="2014-07" db="EMBL/GenBank/DDBJ databases">
        <title>Methanogenic archaea and the global carbon cycle.</title>
        <authorList>
            <person name="Henriksen J.R."/>
            <person name="Luke J."/>
            <person name="Reinhart S."/>
            <person name="Benedict M.N."/>
            <person name="Youngblut N.D."/>
            <person name="Metcalf M.E."/>
            <person name="Whitaker R.J."/>
            <person name="Metcalf W.W."/>
        </authorList>
    </citation>
    <scope>NUCLEOTIDE SEQUENCE [LARGE SCALE GENOMIC DNA]</scope>
    <source>
        <strain evidence="2">3</strain>
    </source>
</reference>
<name>A0A0E3SMJ4_METBA</name>
<evidence type="ECO:0000313" key="2">
    <source>
        <dbReference type="EMBL" id="AKB83506.1"/>
    </source>
</evidence>
<dbReference type="RefSeq" id="WP_048109135.1">
    <property type="nucleotide sequence ID" value="NZ_CP009517.1"/>
</dbReference>
<dbReference type="AlphaFoldDB" id="A0A0E3SMJ4"/>
<dbReference type="KEGG" id="mbak:MSBR3_2928"/>
<feature type="transmembrane region" description="Helical" evidence="1">
    <location>
        <begin position="66"/>
        <end position="90"/>
    </location>
</feature>
<dbReference type="Pfam" id="PF07895">
    <property type="entry name" value="DUF1673"/>
    <property type="match status" value="1"/>
</dbReference>
<gene>
    <name evidence="2" type="ORF">MSBR3_2928</name>
</gene>
<keyword evidence="3" id="KW-1185">Reference proteome</keyword>
<dbReference type="InterPro" id="IPR012874">
    <property type="entry name" value="DUF1673_METspp"/>
</dbReference>
<dbReference type="HOGENOM" id="CLU_097793_0_0_2"/>
<dbReference type="OrthoDB" id="132871at2157"/>
<protein>
    <submittedName>
        <fullName evidence="2">Uncharacterized protein</fullName>
    </submittedName>
</protein>
<evidence type="ECO:0000313" key="3">
    <source>
        <dbReference type="Proteomes" id="UP000033066"/>
    </source>
</evidence>
<keyword evidence="1" id="KW-0812">Transmembrane</keyword>
<keyword evidence="1" id="KW-1133">Transmembrane helix</keyword>
<dbReference type="GeneID" id="24790567"/>
<accession>A0A0E3SMJ4</accession>
<keyword evidence="1" id="KW-0472">Membrane</keyword>
<dbReference type="EMBL" id="CP009517">
    <property type="protein sequence ID" value="AKB83506.1"/>
    <property type="molecule type" value="Genomic_DNA"/>
</dbReference>
<organism evidence="2 3">
    <name type="scientific">Methanosarcina barkeri 3</name>
    <dbReference type="NCBI Taxonomy" id="1434107"/>
    <lineage>
        <taxon>Archaea</taxon>
        <taxon>Methanobacteriati</taxon>
        <taxon>Methanobacteriota</taxon>
        <taxon>Stenosarchaea group</taxon>
        <taxon>Methanomicrobia</taxon>
        <taxon>Methanosarcinales</taxon>
        <taxon>Methanosarcinaceae</taxon>
        <taxon>Methanosarcina</taxon>
    </lineage>
</organism>
<proteinExistence type="predicted"/>
<feature type="transmembrane region" description="Helical" evidence="1">
    <location>
        <begin position="135"/>
        <end position="153"/>
    </location>
</feature>
<dbReference type="Proteomes" id="UP000033066">
    <property type="component" value="Chromosome"/>
</dbReference>
<evidence type="ECO:0000256" key="1">
    <source>
        <dbReference type="SAM" id="Phobius"/>
    </source>
</evidence>
<dbReference type="PATRIC" id="fig|1434107.4.peg.3711"/>
<feature type="transmembrane region" description="Helical" evidence="1">
    <location>
        <begin position="36"/>
        <end position="59"/>
    </location>
</feature>
<feature type="transmembrane region" description="Helical" evidence="1">
    <location>
        <begin position="165"/>
        <end position="188"/>
    </location>
</feature>